<evidence type="ECO:0000256" key="1">
    <source>
        <dbReference type="ARBA" id="ARBA00004141"/>
    </source>
</evidence>
<dbReference type="AlphaFoldDB" id="A0AAI8Z624"/>
<evidence type="ECO:0000313" key="7">
    <source>
        <dbReference type="EMBL" id="CAK4033124.1"/>
    </source>
</evidence>
<feature type="transmembrane region" description="Helical" evidence="6">
    <location>
        <begin position="83"/>
        <end position="102"/>
    </location>
</feature>
<keyword evidence="8" id="KW-1185">Reference proteome</keyword>
<reference evidence="7" key="1">
    <citation type="submission" date="2023-11" db="EMBL/GenBank/DDBJ databases">
        <authorList>
            <person name="Alioto T."/>
            <person name="Alioto T."/>
            <person name="Gomez Garrido J."/>
        </authorList>
    </citation>
    <scope>NUCLEOTIDE SEQUENCE</scope>
</reference>
<feature type="transmembrane region" description="Helical" evidence="6">
    <location>
        <begin position="48"/>
        <end position="71"/>
    </location>
</feature>
<comment type="similarity">
    <text evidence="5">Belongs to the anthrone oxygenase family.</text>
</comment>
<evidence type="ECO:0008006" key="9">
    <source>
        <dbReference type="Google" id="ProtNLM"/>
    </source>
</evidence>
<organism evidence="7 8">
    <name type="scientific">Lecanosticta acicola</name>
    <dbReference type="NCBI Taxonomy" id="111012"/>
    <lineage>
        <taxon>Eukaryota</taxon>
        <taxon>Fungi</taxon>
        <taxon>Dikarya</taxon>
        <taxon>Ascomycota</taxon>
        <taxon>Pezizomycotina</taxon>
        <taxon>Dothideomycetes</taxon>
        <taxon>Dothideomycetidae</taxon>
        <taxon>Mycosphaerellales</taxon>
        <taxon>Mycosphaerellaceae</taxon>
        <taxon>Lecanosticta</taxon>
    </lineage>
</organism>
<keyword evidence="4 6" id="KW-0472">Membrane</keyword>
<evidence type="ECO:0000256" key="5">
    <source>
        <dbReference type="ARBA" id="ARBA00034313"/>
    </source>
</evidence>
<name>A0AAI8Z624_9PEZI</name>
<dbReference type="GO" id="GO:0016020">
    <property type="term" value="C:membrane"/>
    <property type="evidence" value="ECO:0007669"/>
    <property type="project" value="UniProtKB-SubCell"/>
</dbReference>
<evidence type="ECO:0000313" key="8">
    <source>
        <dbReference type="Proteomes" id="UP001296104"/>
    </source>
</evidence>
<dbReference type="PANTHER" id="PTHR35042:SF1">
    <property type="entry name" value="DUF1772-DOMAIN-CONTAINING PROTEIN"/>
    <property type="match status" value="1"/>
</dbReference>
<dbReference type="Proteomes" id="UP001296104">
    <property type="component" value="Unassembled WGS sequence"/>
</dbReference>
<proteinExistence type="inferred from homology"/>
<comment type="subcellular location">
    <subcellularLocation>
        <location evidence="1">Membrane</location>
        <topology evidence="1">Multi-pass membrane protein</topology>
    </subcellularLocation>
</comment>
<evidence type="ECO:0000256" key="3">
    <source>
        <dbReference type="ARBA" id="ARBA00022989"/>
    </source>
</evidence>
<gene>
    <name evidence="7" type="ORF">LECACI_7A008282</name>
</gene>
<dbReference type="InterPro" id="IPR013901">
    <property type="entry name" value="Anthrone_oxy"/>
</dbReference>
<accession>A0AAI8Z624</accession>
<comment type="caution">
    <text evidence="7">The sequence shown here is derived from an EMBL/GenBank/DDBJ whole genome shotgun (WGS) entry which is preliminary data.</text>
</comment>
<dbReference type="Pfam" id="PF08592">
    <property type="entry name" value="Anthrone_oxy"/>
    <property type="match status" value="1"/>
</dbReference>
<evidence type="ECO:0000256" key="6">
    <source>
        <dbReference type="SAM" id="Phobius"/>
    </source>
</evidence>
<dbReference type="PANTHER" id="PTHR35042">
    <property type="entry name" value="ANTHRONE OXYGENASE ENCC"/>
    <property type="match status" value="1"/>
</dbReference>
<sequence>MDLTTTCRFLSTPTAFLVAGYYASMSQNAVAVLLSQPPKTSLPLFSQIYHRGFAVVAPGALIATLAFAYLGYVDDSKQQRRNLYAAAAGLCLAPLILTRLVMWEGIQRLLGGEVAEAEAKLLLESWIRGNWVRAGLMVAAGGIGMVTTTMEG</sequence>
<evidence type="ECO:0000256" key="2">
    <source>
        <dbReference type="ARBA" id="ARBA00022692"/>
    </source>
</evidence>
<protein>
    <recommendedName>
        <fullName evidence="9">DUF1772-domain-containing protein</fullName>
    </recommendedName>
</protein>
<keyword evidence="2 6" id="KW-0812">Transmembrane</keyword>
<keyword evidence="3 6" id="KW-1133">Transmembrane helix</keyword>
<dbReference type="EMBL" id="CAVMBE010000078">
    <property type="protein sequence ID" value="CAK4033124.1"/>
    <property type="molecule type" value="Genomic_DNA"/>
</dbReference>
<evidence type="ECO:0000256" key="4">
    <source>
        <dbReference type="ARBA" id="ARBA00023136"/>
    </source>
</evidence>